<reference evidence="1 2" key="1">
    <citation type="submission" date="2019-02" db="EMBL/GenBank/DDBJ databases">
        <title>Deep-cultivation of Planctomycetes and their phenomic and genomic characterization uncovers novel biology.</title>
        <authorList>
            <person name="Wiegand S."/>
            <person name="Jogler M."/>
            <person name="Boedeker C."/>
            <person name="Pinto D."/>
            <person name="Vollmers J."/>
            <person name="Rivas-Marin E."/>
            <person name="Kohn T."/>
            <person name="Peeters S.H."/>
            <person name="Heuer A."/>
            <person name="Rast P."/>
            <person name="Oberbeckmann S."/>
            <person name="Bunk B."/>
            <person name="Jeske O."/>
            <person name="Meyerdierks A."/>
            <person name="Storesund J.E."/>
            <person name="Kallscheuer N."/>
            <person name="Luecker S."/>
            <person name="Lage O.M."/>
            <person name="Pohl T."/>
            <person name="Merkel B.J."/>
            <person name="Hornburger P."/>
            <person name="Mueller R.-W."/>
            <person name="Bruemmer F."/>
            <person name="Labrenz M."/>
            <person name="Spormann A.M."/>
            <person name="Op den Camp H."/>
            <person name="Overmann J."/>
            <person name="Amann R."/>
            <person name="Jetten M.S.M."/>
            <person name="Mascher T."/>
            <person name="Medema M.H."/>
            <person name="Devos D.P."/>
            <person name="Kaster A.-K."/>
            <person name="Ovreas L."/>
            <person name="Rohde M."/>
            <person name="Galperin M.Y."/>
            <person name="Jogler C."/>
        </authorList>
    </citation>
    <scope>NUCLEOTIDE SEQUENCE [LARGE SCALE GENOMIC DNA]</scope>
    <source>
        <strain evidence="1 2">SV_7m_r</strain>
    </source>
</reference>
<name>A0A517SZI5_9BACT</name>
<dbReference type="AlphaFoldDB" id="A0A517SZI5"/>
<evidence type="ECO:0000313" key="2">
    <source>
        <dbReference type="Proteomes" id="UP000315003"/>
    </source>
</evidence>
<proteinExistence type="predicted"/>
<sequence length="563" mass="59023">MGISCCRATGTFVTQKLAAVALMATLTLGSLNFGLMSQASAQTLTDGSKPVLTVGLSSMNELKNDVNYVTGLIGRPEFGGFFGVAAMAYSQGVDQDEPIGVLVSMGSGAPEPIVILPTANVKQILSRLEAQFQEMEEEEDGTIAIGVNGMTIYVQQKGKVAVAAQSKDALALVPKDPKPLYADLAEKHNLGVRLQIQQIPAPIRDAFLGAMRQGFTQTMQAGGDPGAADTAAAALDQIEQLIKDSDQLTFGLGIDAEAGALVIDTSYTAVAGSVTAAMQQGQRPIPSRFSAVIRDDAAAYVHQAVSISPESIEQAQEGVDANLDMIRNALSQPGALPPGLDDEVLGYIEQVAELAMDSIKEGKSDSGFLVLAGEDKLQFVMGLFVSDGGKVEALAKDLATKIPDDPRAPRLTFDLETYNGVTLHKLELDVPEREDEARKLFGETLEAYIGTADKAVYASFGKGSEALLKEFIDSGASDAGEKRPNAQMQVTMMPFLELANSIEADDVISNVITTVGQSAGKGKIRMVMESIENGSKVSFTVGAGVIQAIGAAIPTPGAGAAPF</sequence>
<protein>
    <submittedName>
        <fullName evidence="1">Uncharacterized protein</fullName>
    </submittedName>
</protein>
<dbReference type="OrthoDB" id="227550at2"/>
<accession>A0A517SZI5</accession>
<keyword evidence="2" id="KW-1185">Reference proteome</keyword>
<dbReference type="RefSeq" id="WP_145275715.1">
    <property type="nucleotide sequence ID" value="NZ_CP036272.1"/>
</dbReference>
<dbReference type="EMBL" id="CP036272">
    <property type="protein sequence ID" value="QDT61560.1"/>
    <property type="molecule type" value="Genomic_DNA"/>
</dbReference>
<organism evidence="1 2">
    <name type="scientific">Stieleria bergensis</name>
    <dbReference type="NCBI Taxonomy" id="2528025"/>
    <lineage>
        <taxon>Bacteria</taxon>
        <taxon>Pseudomonadati</taxon>
        <taxon>Planctomycetota</taxon>
        <taxon>Planctomycetia</taxon>
        <taxon>Pirellulales</taxon>
        <taxon>Pirellulaceae</taxon>
        <taxon>Stieleria</taxon>
    </lineage>
</organism>
<gene>
    <name evidence="1" type="ORF">SV7mr_40970</name>
</gene>
<dbReference type="Proteomes" id="UP000315003">
    <property type="component" value="Chromosome"/>
</dbReference>
<evidence type="ECO:0000313" key="1">
    <source>
        <dbReference type="EMBL" id="QDT61560.1"/>
    </source>
</evidence>